<dbReference type="EMBL" id="CP001157">
    <property type="protein sequence ID" value="ACO79628.1"/>
    <property type="molecule type" value="Genomic_DNA"/>
</dbReference>
<keyword evidence="2" id="KW-1185">Reference proteome</keyword>
<gene>
    <name evidence="1" type="ordered locus">Avin_34790</name>
</gene>
<sequence length="40" mass="4392">MGGRRPFLVDTSSIVRAGGDGLECLRPLPPSRIMVEPVRR</sequence>
<accession>C1DQJ2</accession>
<proteinExistence type="predicted"/>
<organism evidence="1 2">
    <name type="scientific">Azotobacter vinelandii (strain DJ / ATCC BAA-1303)</name>
    <dbReference type="NCBI Taxonomy" id="322710"/>
    <lineage>
        <taxon>Bacteria</taxon>
        <taxon>Pseudomonadati</taxon>
        <taxon>Pseudomonadota</taxon>
        <taxon>Gammaproteobacteria</taxon>
        <taxon>Pseudomonadales</taxon>
        <taxon>Pseudomonadaceae</taxon>
        <taxon>Azotobacter</taxon>
    </lineage>
</organism>
<dbReference type="Proteomes" id="UP000002424">
    <property type="component" value="Chromosome"/>
</dbReference>
<dbReference type="HOGENOM" id="CLU_3284211_0_0_6"/>
<dbReference type="STRING" id="322710.Avin_34790"/>
<evidence type="ECO:0000313" key="2">
    <source>
        <dbReference type="Proteomes" id="UP000002424"/>
    </source>
</evidence>
<dbReference type="EnsemblBacteria" id="ACO79628">
    <property type="protein sequence ID" value="ACO79628"/>
    <property type="gene ID" value="Avin_34790"/>
</dbReference>
<dbReference type="KEGG" id="avn:Avin_34790"/>
<protein>
    <submittedName>
        <fullName evidence="1">Uncharacterized protein</fullName>
    </submittedName>
</protein>
<dbReference type="AlphaFoldDB" id="C1DQJ2"/>
<evidence type="ECO:0000313" key="1">
    <source>
        <dbReference type="EMBL" id="ACO79628.1"/>
    </source>
</evidence>
<reference evidence="1 2" key="1">
    <citation type="journal article" date="2009" name="J. Bacteriol.">
        <title>Genome sequence of Azotobacter vinelandii, an obligate aerobe specialized to support diverse anaerobic metabolic processes.</title>
        <authorList>
            <person name="Setubal J.C."/>
            <person name="dos Santos P."/>
            <person name="Goldman B.S."/>
            <person name="Ertesvag H."/>
            <person name="Espin G."/>
            <person name="Rubio L.M."/>
            <person name="Valla S."/>
            <person name="Almeida N.F."/>
            <person name="Balasubramanian D."/>
            <person name="Cromes L."/>
            <person name="Curatti L."/>
            <person name="Du Z."/>
            <person name="Godsy E."/>
            <person name="Goodner B."/>
            <person name="Hellner-Burris K."/>
            <person name="Hernandez J.A."/>
            <person name="Houmiel K."/>
            <person name="Imperial J."/>
            <person name="Kennedy C."/>
            <person name="Larson T.J."/>
            <person name="Latreille P."/>
            <person name="Ligon L.S."/>
            <person name="Lu J."/>
            <person name="Maerk M."/>
            <person name="Miller N.M."/>
            <person name="Norton S."/>
            <person name="O'Carroll I.P."/>
            <person name="Paulsen I."/>
            <person name="Raulfs E.C."/>
            <person name="Roemer R."/>
            <person name="Rosser J."/>
            <person name="Segura D."/>
            <person name="Slater S."/>
            <person name="Stricklin S.L."/>
            <person name="Studholme D.J."/>
            <person name="Sun J."/>
            <person name="Viana C.J."/>
            <person name="Wallin E."/>
            <person name="Wang B."/>
            <person name="Wheeler C."/>
            <person name="Zhu H."/>
            <person name="Dean D.R."/>
            <person name="Dixon R."/>
            <person name="Wood D."/>
        </authorList>
    </citation>
    <scope>NUCLEOTIDE SEQUENCE [LARGE SCALE GENOMIC DNA]</scope>
    <source>
        <strain evidence="2">DJ / ATCC BAA-1303</strain>
    </source>
</reference>
<name>C1DQJ2_AZOVD</name>